<evidence type="ECO:0000256" key="1">
    <source>
        <dbReference type="ARBA" id="ARBA00022723"/>
    </source>
</evidence>
<accession>A0ABT9BNM2</accession>
<feature type="domain" description="CMP/dCMP-type deaminase" evidence="3">
    <location>
        <begin position="6"/>
        <end position="118"/>
    </location>
</feature>
<dbReference type="InterPro" id="IPR002125">
    <property type="entry name" value="CMP_dCMP_dom"/>
</dbReference>
<comment type="caution">
    <text evidence="4">The sequence shown here is derived from an EMBL/GenBank/DDBJ whole genome shotgun (WGS) entry which is preliminary data.</text>
</comment>
<sequence>MSEVTAQDERYLRESIDAALEARGRGDHPFGAVLVTAGGRVIRGFNSVVTDGDPTGHAESNLVRIAARELTADELRKSTLYSSTEPCAMCAGAIYWARIPRVVFALSEQGLIAIVSPVSDEPVLDLPSREVFARGGDVVDVAGPALEVEAAAVHDGFWG</sequence>
<dbReference type="PROSITE" id="PS51747">
    <property type="entry name" value="CYT_DCMP_DEAMINASES_2"/>
    <property type="match status" value="1"/>
</dbReference>
<dbReference type="GO" id="GO:0052717">
    <property type="term" value="F:tRNA-specific adenosine-34 deaminase activity"/>
    <property type="evidence" value="ECO:0007669"/>
    <property type="project" value="UniProtKB-EC"/>
</dbReference>
<reference evidence="4 5" key="1">
    <citation type="submission" date="2023-07" db="EMBL/GenBank/DDBJ databases">
        <title>Protaetiibacter sp. nov WY-16 isolated from soil.</title>
        <authorList>
            <person name="Liu B."/>
            <person name="Wan Y."/>
        </authorList>
    </citation>
    <scope>NUCLEOTIDE SEQUENCE [LARGE SCALE GENOMIC DNA]</scope>
    <source>
        <strain evidence="4 5">WY-16</strain>
    </source>
</reference>
<dbReference type="Pfam" id="PF00383">
    <property type="entry name" value="dCMP_cyt_deam_1"/>
    <property type="match status" value="1"/>
</dbReference>
<keyword evidence="5" id="KW-1185">Reference proteome</keyword>
<dbReference type="SUPFAM" id="SSF53927">
    <property type="entry name" value="Cytidine deaminase-like"/>
    <property type="match status" value="1"/>
</dbReference>
<dbReference type="PANTHER" id="PTHR11079:SF202">
    <property type="entry name" value="TRNA-SPECIFIC ADENOSINE DEAMINASE"/>
    <property type="match status" value="1"/>
</dbReference>
<keyword evidence="1" id="KW-0479">Metal-binding</keyword>
<dbReference type="PANTHER" id="PTHR11079">
    <property type="entry name" value="CYTOSINE DEAMINASE FAMILY MEMBER"/>
    <property type="match status" value="1"/>
</dbReference>
<keyword evidence="2" id="KW-0862">Zinc</keyword>
<dbReference type="InterPro" id="IPR016193">
    <property type="entry name" value="Cytidine_deaminase-like"/>
</dbReference>
<proteinExistence type="predicted"/>
<organism evidence="4 5">
    <name type="scientific">Antiquaquibacter soli</name>
    <dbReference type="NCBI Taxonomy" id="3064523"/>
    <lineage>
        <taxon>Bacteria</taxon>
        <taxon>Bacillati</taxon>
        <taxon>Actinomycetota</taxon>
        <taxon>Actinomycetes</taxon>
        <taxon>Micrococcales</taxon>
        <taxon>Microbacteriaceae</taxon>
        <taxon>Antiquaquibacter</taxon>
    </lineage>
</organism>
<keyword evidence="4" id="KW-0378">Hydrolase</keyword>
<evidence type="ECO:0000313" key="4">
    <source>
        <dbReference type="EMBL" id="MDO7882615.1"/>
    </source>
</evidence>
<dbReference type="InterPro" id="IPR016192">
    <property type="entry name" value="APOBEC/CMP_deaminase_Zn-bd"/>
</dbReference>
<evidence type="ECO:0000259" key="3">
    <source>
        <dbReference type="PROSITE" id="PS51747"/>
    </source>
</evidence>
<dbReference type="Gene3D" id="3.40.140.10">
    <property type="entry name" value="Cytidine Deaminase, domain 2"/>
    <property type="match status" value="1"/>
</dbReference>
<name>A0ABT9BNM2_9MICO</name>
<dbReference type="CDD" id="cd01285">
    <property type="entry name" value="nucleoside_deaminase"/>
    <property type="match status" value="1"/>
</dbReference>
<dbReference type="Proteomes" id="UP001241072">
    <property type="component" value="Unassembled WGS sequence"/>
</dbReference>
<evidence type="ECO:0000313" key="5">
    <source>
        <dbReference type="Proteomes" id="UP001241072"/>
    </source>
</evidence>
<dbReference type="EMBL" id="JAUQUB010000002">
    <property type="protein sequence ID" value="MDO7882615.1"/>
    <property type="molecule type" value="Genomic_DNA"/>
</dbReference>
<gene>
    <name evidence="4" type="ORF">Q5716_10295</name>
</gene>
<dbReference type="RefSeq" id="WP_305003048.1">
    <property type="nucleotide sequence ID" value="NZ_JAUQUB010000002.1"/>
</dbReference>
<dbReference type="EC" id="3.5.4.33" evidence="4"/>
<protein>
    <submittedName>
        <fullName evidence="4">Nucleoside deaminase</fullName>
        <ecNumber evidence="4">3.5.4.33</ecNumber>
    </submittedName>
</protein>
<dbReference type="PROSITE" id="PS00903">
    <property type="entry name" value="CYT_DCMP_DEAMINASES_1"/>
    <property type="match status" value="1"/>
</dbReference>
<evidence type="ECO:0000256" key="2">
    <source>
        <dbReference type="ARBA" id="ARBA00022833"/>
    </source>
</evidence>